<reference evidence="3 4" key="1">
    <citation type="submission" date="2019-10" db="EMBL/GenBank/DDBJ databases">
        <title>Streptomyces tenebrisbrunneis sp.nov., an endogenous actinomycete isolated from of Lycium ruthenicum.</title>
        <authorList>
            <person name="Ma L."/>
        </authorList>
    </citation>
    <scope>NUCLEOTIDE SEQUENCE [LARGE SCALE GENOMIC DNA]</scope>
    <source>
        <strain evidence="3 4">TRM 66187</strain>
    </source>
</reference>
<dbReference type="Pfam" id="PF08757">
    <property type="entry name" value="CotH"/>
    <property type="match status" value="1"/>
</dbReference>
<gene>
    <name evidence="3" type="ORF">GCU69_29810</name>
</gene>
<evidence type="ECO:0000313" key="4">
    <source>
        <dbReference type="Proteomes" id="UP000621266"/>
    </source>
</evidence>
<feature type="domain" description="GH29D-like beta-sandwich" evidence="2">
    <location>
        <begin position="56"/>
        <end position="118"/>
    </location>
</feature>
<accession>A0ABQ7FAF0</accession>
<keyword evidence="3" id="KW-0167">Capsid protein</keyword>
<proteinExistence type="predicted"/>
<feature type="region of interest" description="Disordered" evidence="1">
    <location>
        <begin position="1"/>
        <end position="47"/>
    </location>
</feature>
<name>A0ABQ7FAF0_9ACTN</name>
<keyword evidence="3" id="KW-0946">Virion</keyword>
<dbReference type="InterPro" id="IPR014867">
    <property type="entry name" value="Spore_coat_CotH_CotH2/3/7"/>
</dbReference>
<dbReference type="Proteomes" id="UP000621266">
    <property type="component" value="Unassembled WGS sequence"/>
</dbReference>
<sequence>MTGVTSADGSPAPPPGDTAAHPAAHRTAAADSAARQQKQQARAEADLTGDITFSVPSGTFRDQVSVALSSTVSGAEIRYTTDGELPTADSARYSAPLEFTATTQLRAQAFVDGAASGEPGTALYTARSFDAEHDLPVLAMDAYGAGKPGREYADVSALLMEPEGGTTSLASAPSVATRAGFHLRGQSSAMFEKAPYRLELWDNQDDDADHPVLGMPADSDWVLRGPFSDKTLIHDAFAYGLGRDMGMQAPRFAFVELYLNTDGEPMAEDDYQGVYMITETIKTSPDRLDIQELKKTDVSLPAVSGGYVFKFEWFASEEPTLECPRTVTNCWQDLEVAEPGSPAPEQEAWLTQHLADFHTSLRSENPSDPETGYPAYIDTASFIDQIIVNELTRELDAYIRSTYFYKDRGEKIVAGPLWDYDLTFGTGGYFNNEKTAGWQFEQVRQPVANDWFVKLMGDPAFAEQVDARWKELRRGILSDEQLNARITELAAPLAGAAERNFAKWPNLTDAMVGPFNTPTAATWQGHVDLMRTWMTERTAWLDTSGWSPDAG</sequence>
<keyword evidence="4" id="KW-1185">Reference proteome</keyword>
<evidence type="ECO:0000259" key="2">
    <source>
        <dbReference type="Pfam" id="PF13290"/>
    </source>
</evidence>
<dbReference type="EMBL" id="WHPN01000416">
    <property type="protein sequence ID" value="KAF4405550.1"/>
    <property type="molecule type" value="Genomic_DNA"/>
</dbReference>
<dbReference type="InterPro" id="IPR059177">
    <property type="entry name" value="GH29D-like_dom"/>
</dbReference>
<evidence type="ECO:0000313" key="3">
    <source>
        <dbReference type="EMBL" id="KAF4405550.1"/>
    </source>
</evidence>
<feature type="compositionally biased region" description="Low complexity" evidence="1">
    <location>
        <begin position="19"/>
        <end position="42"/>
    </location>
</feature>
<dbReference type="Pfam" id="PF13290">
    <property type="entry name" value="CHB_HEX_C_1"/>
    <property type="match status" value="1"/>
</dbReference>
<comment type="caution">
    <text evidence="3">The sequence shown here is derived from an EMBL/GenBank/DDBJ whole genome shotgun (WGS) entry which is preliminary data.</text>
</comment>
<evidence type="ECO:0000256" key="1">
    <source>
        <dbReference type="SAM" id="MobiDB-lite"/>
    </source>
</evidence>
<protein>
    <submittedName>
        <fullName evidence="3">Spore coat protein CotH</fullName>
    </submittedName>
</protein>
<organism evidence="3 4">
    <name type="scientific">Streptomyces lycii</name>
    <dbReference type="NCBI Taxonomy" id="2654337"/>
    <lineage>
        <taxon>Bacteria</taxon>
        <taxon>Bacillati</taxon>
        <taxon>Actinomycetota</taxon>
        <taxon>Actinomycetes</taxon>
        <taxon>Kitasatosporales</taxon>
        <taxon>Streptomycetaceae</taxon>
        <taxon>Streptomyces</taxon>
    </lineage>
</organism>